<dbReference type="SUPFAM" id="SSF51556">
    <property type="entry name" value="Metallo-dependent hydrolases"/>
    <property type="match status" value="1"/>
</dbReference>
<gene>
    <name evidence="2" type="ORF">Leucomu_12065</name>
</gene>
<dbReference type="PANTHER" id="PTHR22642">
    <property type="entry name" value="IMIDAZOLONEPROPIONASE"/>
    <property type="match status" value="1"/>
</dbReference>
<keyword evidence="3" id="KW-1185">Reference proteome</keyword>
<dbReference type="Gene3D" id="3.20.20.140">
    <property type="entry name" value="Metal-dependent hydrolases"/>
    <property type="match status" value="1"/>
</dbReference>
<sequence>MTAGTDAYILRNCRVITMDEERPRAEAIAVSAGEILAVGSLAEVRAAAADAPEHDLGGASVLPGFIDAHTHVEMIALSRHFWIDVRDLTAPAAIVARLVERSAGLSAEDWVIGQGTFGQNLPSKEQLDAAFPDRPAAVRWTMHKYVVNQAALDASGIDAGTAVGPGVRIQRDAEGRLNGVLEEAWDLLAIPAYSRDRLAPAIRESLRELFLKNGVTTVHEIGCTADGLRAMQELANEREIPRLGVLLTAKPGHQPLVETSQRVMQVLGGQLGDDRYWVQGIKIFMDGGRDGAFRTDDLSGPADGWGLLTRLYPTLVDELVTAVRAGMQVCTHAIGDLAQEIAVSAVERVHQVFPDLDHRLRIEHFFNESFGTVNLERLVAAGGLAVPNPGFVFAEPDDPARRQPSGAAKYALRTLERIQGRIPGNSDTAGAQPFTTNPWFTMRCMLQLQNKNGVEVNPAETVDVETALRAFTVDAAYATKQETRKGRIAPGLLADLAIIDRDPFAIDPEKFDQVATLATVVGGDVLHGSFAVGTPTPIPAQ</sequence>
<reference evidence="2 3" key="1">
    <citation type="submission" date="2019-01" db="EMBL/GenBank/DDBJ databases">
        <title>Leucobacter muris sp. nov. isolated from the nose of a laboratory mouse.</title>
        <authorList>
            <person name="Benga L."/>
            <person name="Sproeer C."/>
            <person name="Schumann P."/>
            <person name="Verbarg S."/>
            <person name="Bunk B."/>
            <person name="Engelhardt E."/>
            <person name="Benten P.M."/>
            <person name="Sager M."/>
        </authorList>
    </citation>
    <scope>NUCLEOTIDE SEQUENCE [LARGE SCALE GENOMIC DNA]</scope>
    <source>
        <strain evidence="2 3">DSM 101948</strain>
    </source>
</reference>
<accession>A0ABX5QHH0</accession>
<organism evidence="2 3">
    <name type="scientific">Leucobacter muris</name>
    <dbReference type="NCBI Taxonomy" id="1935379"/>
    <lineage>
        <taxon>Bacteria</taxon>
        <taxon>Bacillati</taxon>
        <taxon>Actinomycetota</taxon>
        <taxon>Actinomycetes</taxon>
        <taxon>Micrococcales</taxon>
        <taxon>Microbacteriaceae</taxon>
        <taxon>Leucobacter</taxon>
    </lineage>
</organism>
<evidence type="ECO:0000259" key="1">
    <source>
        <dbReference type="Pfam" id="PF07969"/>
    </source>
</evidence>
<feature type="domain" description="Amidohydrolase 3" evidence="1">
    <location>
        <begin position="55"/>
        <end position="526"/>
    </location>
</feature>
<dbReference type="InterPro" id="IPR013108">
    <property type="entry name" value="Amidohydro_3"/>
</dbReference>
<dbReference type="Gene3D" id="2.30.40.10">
    <property type="entry name" value="Urease, subunit C, domain 1"/>
    <property type="match status" value="1"/>
</dbReference>
<evidence type="ECO:0000313" key="2">
    <source>
        <dbReference type="EMBL" id="QAB18548.1"/>
    </source>
</evidence>
<protein>
    <submittedName>
        <fullName evidence="2">Amidohydrolase</fullName>
    </submittedName>
</protein>
<name>A0ABX5QHH0_9MICO</name>
<dbReference type="SUPFAM" id="SSF51338">
    <property type="entry name" value="Composite domain of metallo-dependent hydrolases"/>
    <property type="match status" value="1"/>
</dbReference>
<dbReference type="InterPro" id="IPR032466">
    <property type="entry name" value="Metal_Hydrolase"/>
</dbReference>
<evidence type="ECO:0000313" key="3">
    <source>
        <dbReference type="Proteomes" id="UP000285768"/>
    </source>
</evidence>
<dbReference type="Proteomes" id="UP000285768">
    <property type="component" value="Chromosome"/>
</dbReference>
<dbReference type="EMBL" id="CP035037">
    <property type="protein sequence ID" value="QAB18548.1"/>
    <property type="molecule type" value="Genomic_DNA"/>
</dbReference>
<dbReference type="Pfam" id="PF07969">
    <property type="entry name" value="Amidohydro_3"/>
    <property type="match status" value="1"/>
</dbReference>
<dbReference type="Gene3D" id="3.10.310.70">
    <property type="match status" value="1"/>
</dbReference>
<dbReference type="RefSeq" id="WP_128387372.1">
    <property type="nucleotide sequence ID" value="NZ_CP035037.1"/>
</dbReference>
<proteinExistence type="predicted"/>
<dbReference type="PANTHER" id="PTHR22642:SF2">
    <property type="entry name" value="PROTEIN LONG AFTER FAR-RED 3"/>
    <property type="match status" value="1"/>
</dbReference>
<dbReference type="InterPro" id="IPR011059">
    <property type="entry name" value="Metal-dep_hydrolase_composite"/>
</dbReference>